<proteinExistence type="predicted"/>
<dbReference type="Ensembl" id="ENSMFAT00000098586.1">
    <property type="protein sequence ID" value="ENSMFAP00000062325.1"/>
    <property type="gene ID" value="ENSMFAG00000056326.1"/>
</dbReference>
<reference evidence="1 2" key="1">
    <citation type="submission" date="2013-03" db="EMBL/GenBank/DDBJ databases">
        <authorList>
            <person name="Warren W."/>
            <person name="Wilson R.K."/>
        </authorList>
    </citation>
    <scope>NUCLEOTIDE SEQUENCE</scope>
</reference>
<dbReference type="PANTHER" id="PTHR46254:SF6">
    <property type="entry name" value="HIGH MOBILITY GROUP AT-HOOK 2"/>
    <property type="match status" value="1"/>
</dbReference>
<reference evidence="1" key="3">
    <citation type="submission" date="2025-09" db="UniProtKB">
        <authorList>
            <consortium name="Ensembl"/>
        </authorList>
    </citation>
    <scope>IDENTIFICATION</scope>
</reference>
<protein>
    <submittedName>
        <fullName evidence="1">Uncharacterized protein</fullName>
    </submittedName>
</protein>
<reference evidence="1" key="2">
    <citation type="submission" date="2025-08" db="UniProtKB">
        <authorList>
            <consortium name="Ensembl"/>
        </authorList>
    </citation>
    <scope>IDENTIFICATION</scope>
</reference>
<dbReference type="PANTHER" id="PTHR46254">
    <property type="entry name" value="PROTEIN GVQW1-RELATED"/>
    <property type="match status" value="1"/>
</dbReference>
<evidence type="ECO:0000313" key="2">
    <source>
        <dbReference type="Proteomes" id="UP000233100"/>
    </source>
</evidence>
<organism evidence="1 2">
    <name type="scientific">Macaca fascicularis</name>
    <name type="common">Crab-eating macaque</name>
    <name type="synonym">Cynomolgus monkey</name>
    <dbReference type="NCBI Taxonomy" id="9541"/>
    <lineage>
        <taxon>Eukaryota</taxon>
        <taxon>Metazoa</taxon>
        <taxon>Chordata</taxon>
        <taxon>Craniata</taxon>
        <taxon>Vertebrata</taxon>
        <taxon>Euteleostomi</taxon>
        <taxon>Mammalia</taxon>
        <taxon>Eutheria</taxon>
        <taxon>Euarchontoglires</taxon>
        <taxon>Primates</taxon>
        <taxon>Haplorrhini</taxon>
        <taxon>Catarrhini</taxon>
        <taxon>Cercopithecidae</taxon>
        <taxon>Cercopithecinae</taxon>
        <taxon>Macaca</taxon>
    </lineage>
</organism>
<evidence type="ECO:0000313" key="1">
    <source>
        <dbReference type="Ensembl" id="ENSMFAP00000062325.1"/>
    </source>
</evidence>
<accession>A0A7N9DD37</accession>
<keyword evidence="2" id="KW-1185">Reference proteome</keyword>
<dbReference type="GeneTree" id="ENSGT00940000161627"/>
<dbReference type="AlphaFoldDB" id="A0A7N9DD37"/>
<dbReference type="Proteomes" id="UP000233100">
    <property type="component" value="Chromosome 9"/>
</dbReference>
<sequence>MIKVIIVFMLGRLRRQRRRWFCCLNGGRGGRKYLCKWICEVQTSVVQESIVVDFAKCFWFACFLRWSFALVAQVRVQWHDLGSLQLLPPRFKQFSCLSLPNSWDFRCPAPRLTNFCIFSRDRVSPCWPGWSRTPYLL</sequence>
<name>A0A7N9DD37_MACFA</name>